<evidence type="ECO:0000256" key="2">
    <source>
        <dbReference type="ARBA" id="ARBA00008182"/>
    </source>
</evidence>
<comment type="subcellular location">
    <subcellularLocation>
        <location evidence="1 13">Cellular thylakoid membrane</location>
        <topology evidence="1 13">Peripheral membrane protein</topology>
        <orientation evidence="1 13">Cytoplasmic side</orientation>
    </subcellularLocation>
</comment>
<organism evidence="14">
    <name type="scientific">Synechococcus sp. A18-46</name>
    <dbReference type="NCBI Taxonomy" id="2094279"/>
    <lineage>
        <taxon>Bacteria</taxon>
        <taxon>Bacillati</taxon>
        <taxon>Cyanobacteriota</taxon>
        <taxon>Cyanophyceae</taxon>
        <taxon>Synechococcales</taxon>
        <taxon>Synechococcaceae</taxon>
        <taxon>Synechococcus</taxon>
    </lineage>
</organism>
<dbReference type="InterPro" id="IPR038719">
    <property type="entry name" value="Phycobilisome_asu/bsu_sf"/>
</dbReference>
<evidence type="ECO:0000256" key="7">
    <source>
        <dbReference type="ARBA" id="ARBA00022982"/>
    </source>
</evidence>
<protein>
    <submittedName>
        <fullName evidence="14">C-phycoerythrin class II alpha chain</fullName>
    </submittedName>
</protein>
<dbReference type="InterPro" id="IPR009050">
    <property type="entry name" value="Globin-like_sf"/>
</dbReference>
<reference evidence="14" key="1">
    <citation type="journal article" date="2018" name="Proc. Natl. Acad. Sci. U.S.A.">
        <title>Light color acclimation is a key process in the global ocean distribution of Synechococcus cyanobacteria.</title>
        <authorList>
            <person name="Grebert T."/>
            <person name="Dore H."/>
            <person name="Partensky F."/>
            <person name="Farrant G.K."/>
            <person name="Boss E.S."/>
            <person name="Picheral M."/>
            <person name="Guidi L."/>
            <person name="Pesant S."/>
            <person name="Scanlan D.J."/>
            <person name="Wincker P."/>
            <person name="Acinas S.G."/>
            <person name="Kehoe D.M."/>
            <person name="Garczarek L."/>
        </authorList>
    </citation>
    <scope>NUCLEOTIDE SEQUENCE</scope>
    <source>
        <strain evidence="14">A18-46</strain>
    </source>
</reference>
<evidence type="ECO:0000256" key="9">
    <source>
        <dbReference type="ARBA" id="ARBA00023078"/>
    </source>
</evidence>
<dbReference type="AlphaFoldDB" id="A0A2L2P6E7"/>
<keyword evidence="8 13" id="KW-0157">Chromophore</keyword>
<feature type="binding site" evidence="12">
    <location>
        <position position="83"/>
    </location>
    <ligand>
        <name>(2R,3E)-phycocyanobilin</name>
        <dbReference type="ChEBI" id="CHEBI:85275"/>
        <label>1</label>
    </ligand>
</feature>
<evidence type="ECO:0000256" key="4">
    <source>
        <dbReference type="ARBA" id="ARBA00022531"/>
    </source>
</evidence>
<dbReference type="PANTHER" id="PTHR34011">
    <property type="entry name" value="PHYCOBILISOME 32.1 KDA LINKER POLYPEPTIDE, PHYCOCYANIN-ASSOCIATED, ROD 2-RELATED"/>
    <property type="match status" value="1"/>
</dbReference>
<dbReference type="GO" id="GO:0031676">
    <property type="term" value="C:plasma membrane-derived thylakoid membrane"/>
    <property type="evidence" value="ECO:0007669"/>
    <property type="project" value="UniProtKB-SubCell"/>
</dbReference>
<dbReference type="Gene3D" id="1.10.490.20">
    <property type="entry name" value="Phycocyanins"/>
    <property type="match status" value="1"/>
</dbReference>
<evidence type="ECO:0000256" key="13">
    <source>
        <dbReference type="RuleBase" id="RU004438"/>
    </source>
</evidence>
<evidence type="ECO:0000256" key="10">
    <source>
        <dbReference type="ARBA" id="ARBA00023136"/>
    </source>
</evidence>
<keyword evidence="7 13" id="KW-0249">Electron transport</keyword>
<evidence type="ECO:0000256" key="11">
    <source>
        <dbReference type="ARBA" id="ARBA00023307"/>
    </source>
</evidence>
<evidence type="ECO:0000256" key="1">
    <source>
        <dbReference type="ARBA" id="ARBA00004445"/>
    </source>
</evidence>
<keyword evidence="3 13" id="KW-0813">Transport</keyword>
<dbReference type="SUPFAM" id="SSF46458">
    <property type="entry name" value="Globin-like"/>
    <property type="match status" value="1"/>
</dbReference>
<accession>A0A2L2P6E7</accession>
<sequence>MKSVITTVVGAADSASRFPSASDMESVQGSIQRAAARLEAAEKLAGNYDQVAQEAVDAVYNQYPNGATGRQPRKCATEGKEKCKRDFVHYLRLINYCLVTGGTGPLDELAINGQKEVYKALSIDAGTYVAGFSHLRSRGCAPRDMSAQALTAYNQLLDYVINSLG</sequence>
<dbReference type="EMBL" id="MG014578">
    <property type="protein sequence ID" value="AVH76696.1"/>
    <property type="molecule type" value="Genomic_DNA"/>
</dbReference>
<dbReference type="PANTHER" id="PTHR34011:SF4">
    <property type="entry name" value="C-PHYCOCYANIN ALPHA SUBUNIT"/>
    <property type="match status" value="1"/>
</dbReference>
<dbReference type="Pfam" id="PF00502">
    <property type="entry name" value="Phycobilisome"/>
    <property type="match status" value="1"/>
</dbReference>
<keyword evidence="5" id="KW-0042">Antenna complex</keyword>
<proteinExistence type="inferred from homology"/>
<evidence type="ECO:0000256" key="5">
    <source>
        <dbReference type="ARBA" id="ARBA00022549"/>
    </source>
</evidence>
<dbReference type="GO" id="GO:0015979">
    <property type="term" value="P:photosynthesis"/>
    <property type="evidence" value="ECO:0007669"/>
    <property type="project" value="UniProtKB-KW"/>
</dbReference>
<dbReference type="GO" id="GO:0030089">
    <property type="term" value="C:phycobilisome"/>
    <property type="evidence" value="ECO:0007669"/>
    <property type="project" value="UniProtKB-KW"/>
</dbReference>
<dbReference type="SMR" id="A0A2L2P6E7"/>
<evidence type="ECO:0000256" key="12">
    <source>
        <dbReference type="PIRSR" id="PIRSR000081-1"/>
    </source>
</evidence>
<comment type="similarity">
    <text evidence="2 13">Belongs to the phycobiliprotein family.</text>
</comment>
<dbReference type="PIRSF" id="PIRSF000081">
    <property type="entry name" value="Phycocyanin"/>
    <property type="match status" value="1"/>
</dbReference>
<dbReference type="InterPro" id="IPR012128">
    <property type="entry name" value="Phycobilisome_asu/bsu"/>
</dbReference>
<evidence type="ECO:0000256" key="3">
    <source>
        <dbReference type="ARBA" id="ARBA00022448"/>
    </source>
</evidence>
<evidence type="ECO:0000313" key="14">
    <source>
        <dbReference type="EMBL" id="AVH76696.1"/>
    </source>
</evidence>
<evidence type="ECO:0000256" key="6">
    <source>
        <dbReference type="ARBA" id="ARBA00022738"/>
    </source>
</evidence>
<evidence type="ECO:0000256" key="8">
    <source>
        <dbReference type="ARBA" id="ARBA00022991"/>
    </source>
</evidence>
<keyword evidence="4 13" id="KW-0602">Photosynthesis</keyword>
<keyword evidence="11 13" id="KW-0089">Bile pigment</keyword>
<name>A0A2L2P6E7_9SYNE</name>
<gene>
    <name evidence="14" type="primary">mpeA</name>
</gene>
<keyword evidence="6 13" id="KW-0605">Phycobilisome</keyword>
<keyword evidence="9 13" id="KW-0793">Thylakoid</keyword>
<keyword evidence="10 13" id="KW-0472">Membrane</keyword>